<dbReference type="InterPro" id="IPR011333">
    <property type="entry name" value="SKP1/BTB/POZ_sf"/>
</dbReference>
<organism evidence="5 6">
    <name type="scientific">Drosophila madeirensis</name>
    <name type="common">Fruit fly</name>
    <dbReference type="NCBI Taxonomy" id="30013"/>
    <lineage>
        <taxon>Eukaryota</taxon>
        <taxon>Metazoa</taxon>
        <taxon>Ecdysozoa</taxon>
        <taxon>Arthropoda</taxon>
        <taxon>Hexapoda</taxon>
        <taxon>Insecta</taxon>
        <taxon>Pterygota</taxon>
        <taxon>Neoptera</taxon>
        <taxon>Endopterygota</taxon>
        <taxon>Diptera</taxon>
        <taxon>Brachycera</taxon>
        <taxon>Muscomorpha</taxon>
        <taxon>Ephydroidea</taxon>
        <taxon>Drosophilidae</taxon>
        <taxon>Drosophila</taxon>
        <taxon>Sophophora</taxon>
    </lineage>
</organism>
<evidence type="ECO:0000313" key="6">
    <source>
        <dbReference type="Proteomes" id="UP001500889"/>
    </source>
</evidence>
<keyword evidence="5" id="KW-0418">Kinase</keyword>
<dbReference type="InterPro" id="IPR016073">
    <property type="entry name" value="Skp1_comp_POZ"/>
</dbReference>
<evidence type="ECO:0000256" key="1">
    <source>
        <dbReference type="ARBA" id="ARBA00009993"/>
    </source>
</evidence>
<protein>
    <submittedName>
        <fullName evidence="5">S-phase kinase-associated protein 1-like</fullName>
    </submittedName>
</protein>
<evidence type="ECO:0000256" key="2">
    <source>
        <dbReference type="ARBA" id="ARBA00022786"/>
    </source>
</evidence>
<dbReference type="Pfam" id="PF03931">
    <property type="entry name" value="Skp1_POZ"/>
    <property type="match status" value="1"/>
</dbReference>
<dbReference type="SUPFAM" id="SSF54695">
    <property type="entry name" value="POZ domain"/>
    <property type="match status" value="1"/>
</dbReference>
<proteinExistence type="inferred from homology"/>
<name>A0AAU9G3B3_DROMD</name>
<dbReference type="InterPro" id="IPR001232">
    <property type="entry name" value="SKP1-like"/>
</dbReference>
<evidence type="ECO:0000256" key="3">
    <source>
        <dbReference type="PIRNR" id="PIRNR028729"/>
    </source>
</evidence>
<dbReference type="EMBL" id="AP029266">
    <property type="protein sequence ID" value="BFG02358.1"/>
    <property type="molecule type" value="Genomic_DNA"/>
</dbReference>
<dbReference type="PIRSF" id="PIRSF028729">
    <property type="entry name" value="E3_ubiquit_lig_SCF_Skp"/>
    <property type="match status" value="1"/>
</dbReference>
<gene>
    <name evidence="5" type="ORF">DMAD_01880</name>
</gene>
<dbReference type="GO" id="GO:0006511">
    <property type="term" value="P:ubiquitin-dependent protein catabolic process"/>
    <property type="evidence" value="ECO:0007669"/>
    <property type="project" value="InterPro"/>
</dbReference>
<dbReference type="SMART" id="SM00512">
    <property type="entry name" value="Skp1"/>
    <property type="match status" value="1"/>
</dbReference>
<sequence>MTRPRVEAQRTIRLVSHEGESFDTDLLAATTSGYIKEYLQENGDMPEEEQQTAVISLPFVRSPILSKILTWAQHHKAEPEAVLQQEMSAWDAEFLNMDGTTLLELAMMAYLLDIKGLLEMTAAAVAKGIMMEH</sequence>
<evidence type="ECO:0000259" key="4">
    <source>
        <dbReference type="Pfam" id="PF03931"/>
    </source>
</evidence>
<dbReference type="GO" id="GO:0016301">
    <property type="term" value="F:kinase activity"/>
    <property type="evidence" value="ECO:0007669"/>
    <property type="project" value="UniProtKB-KW"/>
</dbReference>
<feature type="domain" description="SKP1 component POZ" evidence="4">
    <location>
        <begin position="11"/>
        <end position="76"/>
    </location>
</feature>
<comment type="pathway">
    <text evidence="3">Protein modification; protein ubiquitination.</text>
</comment>
<dbReference type="InterPro" id="IPR016897">
    <property type="entry name" value="SKP1"/>
</dbReference>
<dbReference type="SUPFAM" id="SSF81382">
    <property type="entry name" value="Skp1 dimerisation domain-like"/>
    <property type="match status" value="1"/>
</dbReference>
<comment type="similarity">
    <text evidence="1 3">Belongs to the SKP1 family.</text>
</comment>
<accession>A0AAU9G3B3</accession>
<dbReference type="InterPro" id="IPR036296">
    <property type="entry name" value="SKP1-like_dim_sf"/>
</dbReference>
<dbReference type="Proteomes" id="UP001500889">
    <property type="component" value="Chromosome A"/>
</dbReference>
<evidence type="ECO:0000313" key="5">
    <source>
        <dbReference type="EMBL" id="BFG02358.1"/>
    </source>
</evidence>
<dbReference type="Gene3D" id="3.30.710.10">
    <property type="entry name" value="Potassium Channel Kv1.1, Chain A"/>
    <property type="match status" value="1"/>
</dbReference>
<keyword evidence="5" id="KW-0808">Transferase</keyword>
<keyword evidence="2 3" id="KW-0833">Ubl conjugation pathway</keyword>
<reference evidence="5 6" key="1">
    <citation type="submission" date="2024-02" db="EMBL/GenBank/DDBJ databases">
        <title>A chromosome-level genome assembly of Drosophila madeirensis, a fruit fly species endemic to Madeira island.</title>
        <authorList>
            <person name="Tomihara K."/>
            <person name="Llopart A."/>
            <person name="Yamamoto D."/>
        </authorList>
    </citation>
    <scope>NUCLEOTIDE SEQUENCE [LARGE SCALE GENOMIC DNA]</scope>
    <source>
        <strain evidence="5 6">RF1</strain>
    </source>
</reference>
<keyword evidence="6" id="KW-1185">Reference proteome</keyword>
<dbReference type="AlphaFoldDB" id="A0AAU9G3B3"/>
<dbReference type="PANTHER" id="PTHR11165">
    <property type="entry name" value="SKP1"/>
    <property type="match status" value="1"/>
</dbReference>